<keyword evidence="6" id="KW-0677">Repeat</keyword>
<feature type="domain" description="Ion transport" evidence="18">
    <location>
        <begin position="122"/>
        <end position="406"/>
    </location>
</feature>
<evidence type="ECO:0000256" key="1">
    <source>
        <dbReference type="ARBA" id="ARBA00004651"/>
    </source>
</evidence>
<feature type="transmembrane region" description="Helical" evidence="16">
    <location>
        <begin position="1469"/>
        <end position="1495"/>
    </location>
</feature>
<dbReference type="FunFam" id="1.10.287.70:FF:000001">
    <property type="entry name" value="Sodium channel protein"/>
    <property type="match status" value="1"/>
</dbReference>
<feature type="transmembrane region" description="Helical" evidence="16">
    <location>
        <begin position="1886"/>
        <end position="1910"/>
    </location>
</feature>
<evidence type="ECO:0000259" key="18">
    <source>
        <dbReference type="Pfam" id="PF00520"/>
    </source>
</evidence>
<evidence type="ECO:0000313" key="21">
    <source>
        <dbReference type="EMBL" id="GBM77727.1"/>
    </source>
</evidence>
<evidence type="ECO:0000259" key="19">
    <source>
        <dbReference type="Pfam" id="PF03184"/>
    </source>
</evidence>
<feature type="transmembrane region" description="Helical" evidence="16">
    <location>
        <begin position="1013"/>
        <end position="1037"/>
    </location>
</feature>
<feature type="transmembrane region" description="Helical" evidence="16">
    <location>
        <begin position="949"/>
        <end position="967"/>
    </location>
</feature>
<dbReference type="SUPFAM" id="SSF81324">
    <property type="entry name" value="Voltage-gated potassium channels"/>
    <property type="match status" value="4"/>
</dbReference>
<keyword evidence="15 16" id="KW-0407">Ion channel</keyword>
<feature type="transmembrane region" description="Helical" evidence="16">
    <location>
        <begin position="1789"/>
        <end position="1822"/>
    </location>
</feature>
<feature type="region of interest" description="Disordered" evidence="17">
    <location>
        <begin position="767"/>
        <end position="794"/>
    </location>
</feature>
<feature type="transmembrane region" description="Helical" evidence="16">
    <location>
        <begin position="124"/>
        <end position="145"/>
    </location>
</feature>
<dbReference type="InterPro" id="IPR027359">
    <property type="entry name" value="Volt_channel_dom_sf"/>
</dbReference>
<evidence type="ECO:0000256" key="11">
    <source>
        <dbReference type="ARBA" id="ARBA00023136"/>
    </source>
</evidence>
<feature type="transmembrane region" description="Helical" evidence="16">
    <location>
        <begin position="151"/>
        <end position="172"/>
    </location>
</feature>
<dbReference type="Gene3D" id="1.10.238.10">
    <property type="entry name" value="EF-hand"/>
    <property type="match status" value="1"/>
</dbReference>
<dbReference type="EMBL" id="BGPR01002706">
    <property type="protein sequence ID" value="GBM77727.1"/>
    <property type="molecule type" value="Genomic_DNA"/>
</dbReference>
<evidence type="ECO:0000256" key="9">
    <source>
        <dbReference type="ARBA" id="ARBA00023053"/>
    </source>
</evidence>
<feature type="region of interest" description="Disordered" evidence="17">
    <location>
        <begin position="840"/>
        <end position="862"/>
    </location>
</feature>
<evidence type="ECO:0000256" key="13">
    <source>
        <dbReference type="ARBA" id="ARBA00023180"/>
    </source>
</evidence>
<feature type="transmembrane region" description="Helical" evidence="16">
    <location>
        <begin position="1732"/>
        <end position="1751"/>
    </location>
</feature>
<dbReference type="InterPro" id="IPR031649">
    <property type="entry name" value="GPHH_dom"/>
</dbReference>
<dbReference type="InterPro" id="IPR044564">
    <property type="entry name" value="Na_chnl_inactivation_gate"/>
</dbReference>
<feature type="transmembrane region" description="Helical" evidence="16">
    <location>
        <begin position="1057"/>
        <end position="1086"/>
    </location>
</feature>
<dbReference type="PANTHER" id="PTHR10037:SF62">
    <property type="entry name" value="SODIUM CHANNEL PROTEIN 60E"/>
    <property type="match status" value="1"/>
</dbReference>
<keyword evidence="5 16" id="KW-0812">Transmembrane</keyword>
<feature type="domain" description="Ion transport" evidence="18">
    <location>
        <begin position="1351"/>
        <end position="1620"/>
    </location>
</feature>
<evidence type="ECO:0000256" key="16">
    <source>
        <dbReference type="RuleBase" id="RU361132"/>
    </source>
</evidence>
<dbReference type="CDD" id="cd13433">
    <property type="entry name" value="Na_channel_gate"/>
    <property type="match status" value="1"/>
</dbReference>
<feature type="transmembrane region" description="Helical" evidence="16">
    <location>
        <begin position="1699"/>
        <end position="1720"/>
    </location>
</feature>
<reference evidence="21 22" key="1">
    <citation type="journal article" date="2019" name="Sci. Rep.">
        <title>Orb-weaving spider Araneus ventricosus genome elucidates the spidroin gene catalogue.</title>
        <authorList>
            <person name="Kono N."/>
            <person name="Nakamura H."/>
            <person name="Ohtoshi R."/>
            <person name="Moran D.A.P."/>
            <person name="Shinohara A."/>
            <person name="Yoshida Y."/>
            <person name="Fujiwara M."/>
            <person name="Mori M."/>
            <person name="Tomita M."/>
            <person name="Arakawa K."/>
        </authorList>
    </citation>
    <scope>NUCLEOTIDE SEQUENCE [LARGE SCALE GENOMIC DNA]</scope>
</reference>
<dbReference type="GO" id="GO:0086010">
    <property type="term" value="P:membrane depolarization during action potential"/>
    <property type="evidence" value="ECO:0007669"/>
    <property type="project" value="TreeGrafter"/>
</dbReference>
<proteinExistence type="inferred from homology"/>
<comment type="similarity">
    <text evidence="16">Belongs to the sodium channel (TC 1.A.1.10) family.</text>
</comment>
<feature type="domain" description="Ion transport" evidence="18">
    <location>
        <begin position="948"/>
        <end position="1180"/>
    </location>
</feature>
<feature type="compositionally biased region" description="Polar residues" evidence="17">
    <location>
        <begin position="1256"/>
        <end position="1285"/>
    </location>
</feature>
<evidence type="ECO:0000256" key="12">
    <source>
        <dbReference type="ARBA" id="ARBA00023157"/>
    </source>
</evidence>
<dbReference type="FunFam" id="1.20.120.350:FF:000009">
    <property type="entry name" value="Voltage-dependent T-type calcium channel subunit alpha"/>
    <property type="match status" value="1"/>
</dbReference>
<feature type="domain" description="Voltage-dependent L-type calcium channel IQ-associated" evidence="20">
    <location>
        <begin position="1931"/>
        <end position="1978"/>
    </location>
</feature>
<evidence type="ECO:0000256" key="3">
    <source>
        <dbReference type="ARBA" id="ARBA00022461"/>
    </source>
</evidence>
<evidence type="ECO:0000256" key="7">
    <source>
        <dbReference type="ARBA" id="ARBA00022882"/>
    </source>
</evidence>
<dbReference type="InterPro" id="IPR001696">
    <property type="entry name" value="Na_channel_asu"/>
</dbReference>
<feature type="transmembrane region" description="Helical" evidence="16">
    <location>
        <begin position="184"/>
        <end position="206"/>
    </location>
</feature>
<keyword evidence="10 16" id="KW-0406">Ion transport</keyword>
<feature type="transmembrane region" description="Helical" evidence="16">
    <location>
        <begin position="1675"/>
        <end position="1693"/>
    </location>
</feature>
<dbReference type="Gene3D" id="1.10.287.70">
    <property type="match status" value="4"/>
</dbReference>
<evidence type="ECO:0000256" key="2">
    <source>
        <dbReference type="ARBA" id="ARBA00022448"/>
    </source>
</evidence>
<dbReference type="InterPro" id="IPR043203">
    <property type="entry name" value="VGCC_Ca_Na"/>
</dbReference>
<keyword evidence="7 16" id="KW-0851">Voltage-gated channel</keyword>
<dbReference type="GO" id="GO:0019228">
    <property type="term" value="P:neuronal action potential"/>
    <property type="evidence" value="ECO:0007669"/>
    <property type="project" value="TreeGrafter"/>
</dbReference>
<feature type="region of interest" description="Disordered" evidence="17">
    <location>
        <begin position="1256"/>
        <end position="1312"/>
    </location>
</feature>
<dbReference type="GO" id="GO:0005248">
    <property type="term" value="F:voltage-gated sodium channel activity"/>
    <property type="evidence" value="ECO:0007669"/>
    <property type="project" value="InterPro"/>
</dbReference>
<keyword evidence="3 16" id="KW-0894">Sodium channel</keyword>
<organism evidence="21 22">
    <name type="scientific">Araneus ventricosus</name>
    <name type="common">Orbweaver spider</name>
    <name type="synonym">Epeira ventricosa</name>
    <dbReference type="NCBI Taxonomy" id="182803"/>
    <lineage>
        <taxon>Eukaryota</taxon>
        <taxon>Metazoa</taxon>
        <taxon>Ecdysozoa</taxon>
        <taxon>Arthropoda</taxon>
        <taxon>Chelicerata</taxon>
        <taxon>Arachnida</taxon>
        <taxon>Araneae</taxon>
        <taxon>Araneomorphae</taxon>
        <taxon>Entelegynae</taxon>
        <taxon>Araneoidea</taxon>
        <taxon>Araneidae</taxon>
        <taxon>Araneus</taxon>
    </lineage>
</organism>
<dbReference type="Proteomes" id="UP000499080">
    <property type="component" value="Unassembled WGS sequence"/>
</dbReference>
<evidence type="ECO:0000256" key="5">
    <source>
        <dbReference type="ARBA" id="ARBA00022692"/>
    </source>
</evidence>
<feature type="transmembrane region" description="Helical" evidence="16">
    <location>
        <begin position="1356"/>
        <end position="1376"/>
    </location>
</feature>
<feature type="domain" description="DDE-1" evidence="19">
    <location>
        <begin position="553"/>
        <end position="718"/>
    </location>
</feature>
<evidence type="ECO:0000256" key="10">
    <source>
        <dbReference type="ARBA" id="ARBA00023065"/>
    </source>
</evidence>
<keyword evidence="22" id="KW-1185">Reference proteome</keyword>
<evidence type="ECO:0000256" key="17">
    <source>
        <dbReference type="SAM" id="MobiDB-lite"/>
    </source>
</evidence>
<comment type="subcellular location">
    <subcellularLocation>
        <location evidence="1 16">Cell membrane</location>
        <topology evidence="1 16">Multi-pass membrane protein</topology>
    </subcellularLocation>
</comment>
<evidence type="ECO:0000313" key="22">
    <source>
        <dbReference type="Proteomes" id="UP000499080"/>
    </source>
</evidence>
<evidence type="ECO:0000259" key="20">
    <source>
        <dbReference type="Pfam" id="PF16905"/>
    </source>
</evidence>
<dbReference type="Pfam" id="PF16905">
    <property type="entry name" value="GPHH"/>
    <property type="match status" value="1"/>
</dbReference>
<protein>
    <recommendedName>
        <fullName evidence="16">Sodium channel protein</fullName>
    </recommendedName>
</protein>
<accession>A0A4Y2IIX0</accession>
<dbReference type="OrthoDB" id="2984333at2759"/>
<keyword evidence="12" id="KW-1015">Disulfide bond</keyword>
<gene>
    <name evidence="21" type="primary">NaCP60E_1</name>
    <name evidence="21" type="ORF">AVEN_45544_1</name>
</gene>
<evidence type="ECO:0000256" key="4">
    <source>
        <dbReference type="ARBA" id="ARBA00022475"/>
    </source>
</evidence>
<sequence>MEEGTWSAGSLRLVPYTRESLARQENRCRSAEARREEHGFRRERTTNLPERECVCIAPDLLPAKIFYTPLEDIGQFGLDKTFCVIAKRSSSYYLYRYSAEDSLFLFSPWSVVRRFAIRISCHRYFELVVMTTILLNCVFLALSQPIEETEYVFLVIYTIEMIIKVIAKGFILNNYSYLRNPWNWLDFIVVLSGYITLCLQAFGMAIGNLSGLRTFRVLRALKTVSITPGLKTIVNAMLHSLGMLAEVMTLTVFCLMVFALLALQLYVGLLRHKCVLNFPQQQNFSHRAYALHVHNNSSWLLDIDGQPAVCGNKTGARRCPEGYTCLPGIGENPNYGYTNFDSYGWSLLTTFQLITLDFWEDVYNKINATTGPTSVFFFMLVVFFGSFYLINLTLAVVAIAYEEEAATTLREQDKIKRLRVSFPSRLYSTLIALKAQTRMFRPTFSRRSRQPQRWCSPRRGAGLPAPARPAPPRIPVPRSDCVSAPRNHFRIDADQGAAKAWIKDEWPRLIAEYSPPDASNADETGLYYRVLPEDICVFKAEKIKGAHTCKGRVTLLCCASMTGEKTKLLVIGKSKKPRCFKGVKSLPGEYKANSNAWMTQEIVSDWLIKWGRQLKRNLLLFVDNCTAHVTDLNLKNIKIVFLPANTTSLFQPCDQGIIRTHYRTEIRRNIIDVIDTGLEGTATLRINETAKKISVLEALHFAKKGWEEVSDVTISNCFRHGGFVRTKREDVIEKPADLPEEDYEAWMNVDANLETAEKTTEESICRAGMNRGDGGIELEDDEEEPEEKPSSAQETLQALRTLKRLVQYRAESFDEQYSYERFIQRMLEIYRVVIPGETLFEEDEEGPQSRHPRRASPLGETPDIVISAGGQLPIVGRVMRNHASRLPKNTVQAFEENLRSPPSDLSLAVTWSSIHCGSFSRRCQRLLRATLRGLAQLRHYLAVVVNDPLFDMLITVCILLNTAFLSIEHYGMSAKTERILKLGNLVFTVIFCLEAVVKVVALGREYFRSNWNLFDLVVVVVSLADLSFETVGGLSVLRTFRLLRVVKLAQAWTTMRLLLTIIASTLGAVGNMTLVLAVIIYIFAILGVQLFSDVYTPENFAPDPVPRWNFTDFWHSLLMMFRILCGEWVQPLWDCMRVSGEKYHVCIVLFLVALTMGNFLVLNLFLAMLLNSFNTQELQKKGENQEKTTTNSKFWKGFNRIRGVIRRNNVGSDEPFAESVTPLFQKRRWTEPGASARQPSPRRISDLSQRIYDTLQQSRDSPGRLSSFSSTRTAISTNKQTSENRTNSDDMETQNNSKDSSPVKGQDEENVVKEPPDCFPTCMYRCIDMEGRPFFRYWMQSRKFILIVVDHKAFEWTVLVLIFSSSVILCFEDIFLPDKPDLMKILWYFNLFFTACFVLEVILKWMAYGFVIYFSSLWTTLDFIIVCVSVVSVVAESSSGNGLYALRAFRTLRALRPLRAISRWEGMKIVVNALMSAIPSIFNVLLVCLVFWLIFSIMGVQFFGGKFYRCVDQIGTTLPVQVTPDVGQCLTLNYSWVNRDINFDNVGNAYLALFQVATFEGWMEVMEYAVDTTEIGHQPYAEANFPAYIYFVTFIICGSFFTLNLFIGVIIDNFNMLKKKYEGGIVEVFLTESQRAYYTAMLKLGRRKPQRIVTRPQNRYLRICYDLSMSRRFEMVVFIFIILNMVAMTVEHYQQPEQVTSILDTLNIAFTALFCAEAIVKIVGLRQYYFTFPWNVFDLVVIIMSVISIIFEEALQHLVISPTLLRVIRLVRIGRILRLIKAAKGIRKLLFALVISLPALFNIGALLFLITFVYAIIGMFLFGHVRLQDARSGLSEMVNFQTFANSMILLFRLTTSAGWNDILDSLMIQPPGCDPQLGDCGHPTLAVIYLVTYIIINFMVIINMYIAVILENLSQASKEETGISEDDIEMFYVCWSQYDPDATQFIHHSQLSDFVAGLDPPLGIEKPNEPALVAMNIPIATGNRIHCLDILHSLVNLVLGDVEDTEEFRTVQRQVDQRFRKSFPTRNLVEIISTTHKRKQQDNAAKVIQRTYKKHRNRLVNNAESES</sequence>
<keyword evidence="13" id="KW-0325">Glycoprotein</keyword>
<feature type="domain" description="Ion transport" evidence="18">
    <location>
        <begin position="1671"/>
        <end position="1920"/>
    </location>
</feature>
<dbReference type="GO" id="GO:0001518">
    <property type="term" value="C:voltage-gated sodium channel complex"/>
    <property type="evidence" value="ECO:0007669"/>
    <property type="project" value="UniProtKB-UniRule"/>
</dbReference>
<dbReference type="Pfam" id="PF03184">
    <property type="entry name" value="DDE_1"/>
    <property type="match status" value="1"/>
</dbReference>
<dbReference type="InterPro" id="IPR004875">
    <property type="entry name" value="DDE_SF_endonuclease_dom"/>
</dbReference>
<dbReference type="GO" id="GO:0022843">
    <property type="term" value="F:voltage-gated monoatomic cation channel activity"/>
    <property type="evidence" value="ECO:0007669"/>
    <property type="project" value="UniProtKB-ARBA"/>
</dbReference>
<keyword evidence="11 16" id="KW-0472">Membrane</keyword>
<name>A0A4Y2IIX0_ARAVE</name>
<keyword evidence="9 16" id="KW-0915">Sodium</keyword>
<evidence type="ECO:0000256" key="15">
    <source>
        <dbReference type="ARBA" id="ARBA00023303"/>
    </source>
</evidence>
<evidence type="ECO:0000256" key="6">
    <source>
        <dbReference type="ARBA" id="ARBA00022737"/>
    </source>
</evidence>
<feature type="transmembrane region" description="Helical" evidence="16">
    <location>
        <begin position="979"/>
        <end position="1001"/>
    </location>
</feature>
<keyword evidence="4" id="KW-1003">Cell membrane</keyword>
<comment type="caution">
    <text evidence="16">Lacks conserved residue(s) required for the propagation of feature annotation.</text>
</comment>
<evidence type="ECO:0000256" key="14">
    <source>
        <dbReference type="ARBA" id="ARBA00023201"/>
    </source>
</evidence>
<dbReference type="InterPro" id="IPR005821">
    <property type="entry name" value="Ion_trans_dom"/>
</dbReference>
<feature type="transmembrane region" description="Helical" evidence="16">
    <location>
        <begin position="1587"/>
        <end position="1611"/>
    </location>
</feature>
<dbReference type="Pfam" id="PF00520">
    <property type="entry name" value="Ion_trans"/>
    <property type="match status" value="4"/>
</dbReference>
<dbReference type="Gene3D" id="1.20.120.350">
    <property type="entry name" value="Voltage-gated potassium channels. Chain C"/>
    <property type="match status" value="4"/>
</dbReference>
<keyword evidence="2 16" id="KW-0813">Transport</keyword>
<dbReference type="FunFam" id="1.20.120.350:FF:000068">
    <property type="entry name" value="Sodium channel protein"/>
    <property type="match status" value="1"/>
</dbReference>
<feature type="transmembrane region" description="Helical" evidence="16">
    <location>
        <begin position="247"/>
        <end position="269"/>
    </location>
</feature>
<feature type="transmembrane region" description="Helical" evidence="16">
    <location>
        <begin position="1145"/>
        <end position="1170"/>
    </location>
</feature>
<dbReference type="GO" id="GO:0003676">
    <property type="term" value="F:nucleic acid binding"/>
    <property type="evidence" value="ECO:0007669"/>
    <property type="project" value="InterPro"/>
</dbReference>
<evidence type="ECO:0000256" key="8">
    <source>
        <dbReference type="ARBA" id="ARBA00022989"/>
    </source>
</evidence>
<keyword evidence="8 16" id="KW-1133">Transmembrane helix</keyword>
<comment type="caution">
    <text evidence="21">The sequence shown here is derived from an EMBL/GenBank/DDBJ whole genome shotgun (WGS) entry which is preliminary data.</text>
</comment>
<dbReference type="PANTHER" id="PTHR10037">
    <property type="entry name" value="VOLTAGE-GATED CATION CHANNEL CALCIUM AND SODIUM"/>
    <property type="match status" value="1"/>
</dbReference>
<keyword evidence="14 16" id="KW-0739">Sodium transport</keyword>
<feature type="compositionally biased region" description="Acidic residues" evidence="17">
    <location>
        <begin position="776"/>
        <end position="786"/>
    </location>
</feature>
<feature type="transmembrane region" description="Helical" evidence="16">
    <location>
        <begin position="1388"/>
        <end position="1411"/>
    </location>
</feature>
<dbReference type="FunFam" id="1.20.120.350:FF:000059">
    <property type="entry name" value="Sodium channel protein"/>
    <property type="match status" value="1"/>
</dbReference>
<feature type="transmembrane region" description="Helical" evidence="16">
    <location>
        <begin position="375"/>
        <end position="401"/>
    </location>
</feature>
<comment type="function">
    <text evidence="16">Mediates the voltage-dependent sodium ion permeability of excitable membranes. Assuming opened or closed conformations in response to the voltage difference across the membrane, the protein forms a sodium-selective channel through which Na(+) ions may pass in accordance with their electrochemical gradient.</text>
</comment>
<dbReference type="FunFam" id="1.20.120.350:FF:000058">
    <property type="entry name" value="Sodium channel protein"/>
    <property type="match status" value="1"/>
</dbReference>
<dbReference type="PRINTS" id="PR00170">
    <property type="entry name" value="NACHANNEL"/>
</dbReference>